<gene>
    <name evidence="2" type="ORF">H9K75_03350</name>
</gene>
<dbReference type="InterPro" id="IPR041286">
    <property type="entry name" value="MBG_2"/>
</dbReference>
<dbReference type="Pfam" id="PF18676">
    <property type="entry name" value="MBG_2"/>
    <property type="match status" value="1"/>
</dbReference>
<keyword evidence="3" id="KW-1185">Reference proteome</keyword>
<evidence type="ECO:0000313" key="3">
    <source>
        <dbReference type="Proteomes" id="UP000516028"/>
    </source>
</evidence>
<dbReference type="Proteomes" id="UP000516028">
    <property type="component" value="Chromosome"/>
</dbReference>
<sequence length="486" mass="49486">MRILAGQGDAIRSTGDVILRASNNGSTDALVIDRTVSAGRMLNLRPGEIRADGTASDLVNTPITLGGGSVGGFSISSDEFARLSAPDVVLGSNRHAGTITVAGAVSSNNGLSLQSEGAGGLIVLNAPVTAERVGLVASGDITQVAAAPVRARTLLARSANGNVLLDRAGNNVSDNTLGGSARGSFRYQDVDALRLGVVSVTGADADVNAAQTVTSGRIEGDTVFVRTLSQDLTLATDVSSRAGADLVAAARFQNPGSHSLGGAPWRVWAATWEGETRGAMAGSGSTPNLYGCAYGGTCNVTVTPGDNHFIYAQQPTATVAISDSRRRQGENNPPLGYTVSGLVNGDTNAAVSGSVSTSATASSPAGNYAINGTFASASGYRVNVVPGTLTVTSIPFAPQPEFVRDEPNTYTFDHNLGNPPICFATGPLGAHGRSRGRTCWPANGRACAHAPASRAAWTPSARTVAETSEPNPALQAFTPVVKGVAR</sequence>
<dbReference type="AlphaFoldDB" id="A0A7H0GLK4"/>
<dbReference type="RefSeq" id="WP_187724762.1">
    <property type="nucleotide sequence ID" value="NZ_CP060783.1"/>
</dbReference>
<dbReference type="EMBL" id="CP060783">
    <property type="protein sequence ID" value="QNP49170.1"/>
    <property type="molecule type" value="Genomic_DNA"/>
</dbReference>
<protein>
    <submittedName>
        <fullName evidence="2">MBG-2 domain-containing protein</fullName>
    </submittedName>
</protein>
<feature type="domain" description="MBG" evidence="1">
    <location>
        <begin position="318"/>
        <end position="390"/>
    </location>
</feature>
<dbReference type="Gene3D" id="3.30.160.710">
    <property type="match status" value="1"/>
</dbReference>
<accession>A0A7H0GLK4</accession>
<name>A0A7H0GLK4_9BURK</name>
<proteinExistence type="predicted"/>
<organism evidence="2 3">
    <name type="scientific">Diaphorobacter aerolatus</name>
    <dbReference type="NCBI Taxonomy" id="1288495"/>
    <lineage>
        <taxon>Bacteria</taxon>
        <taxon>Pseudomonadati</taxon>
        <taxon>Pseudomonadota</taxon>
        <taxon>Betaproteobacteria</taxon>
        <taxon>Burkholderiales</taxon>
        <taxon>Comamonadaceae</taxon>
        <taxon>Diaphorobacter</taxon>
    </lineage>
</organism>
<evidence type="ECO:0000313" key="2">
    <source>
        <dbReference type="EMBL" id="QNP49170.1"/>
    </source>
</evidence>
<dbReference type="KEGG" id="daer:H9K75_03350"/>
<evidence type="ECO:0000259" key="1">
    <source>
        <dbReference type="Pfam" id="PF18676"/>
    </source>
</evidence>
<reference evidence="2 3" key="1">
    <citation type="submission" date="2020-08" db="EMBL/GenBank/DDBJ databases">
        <title>Genome sequence of Diaphorobacter aerolatus KACC 16536T.</title>
        <authorList>
            <person name="Hyun D.-W."/>
            <person name="Bae J.-W."/>
        </authorList>
    </citation>
    <scope>NUCLEOTIDE SEQUENCE [LARGE SCALE GENOMIC DNA]</scope>
    <source>
        <strain evidence="2 3">KACC 16536</strain>
    </source>
</reference>